<dbReference type="AlphaFoldDB" id="A0A345YPW0"/>
<dbReference type="EMBL" id="CP031356">
    <property type="protein sequence ID" value="AXK45962.1"/>
    <property type="molecule type" value="Genomic_DNA"/>
</dbReference>
<dbReference type="EMBL" id="QSWH01000002">
    <property type="protein sequence ID" value="RRR23700.1"/>
    <property type="molecule type" value="Genomic_DNA"/>
</dbReference>
<dbReference type="Proteomes" id="UP000282185">
    <property type="component" value="Unassembled WGS sequence"/>
</dbReference>
<keyword evidence="7 8" id="KW-0472">Membrane</keyword>
<dbReference type="Pfam" id="PF18967">
    <property type="entry name" value="PycTM"/>
    <property type="match status" value="1"/>
</dbReference>
<sequence>MLALVNEWIRHSDAKAGVTLAFTGVLGTMTFNLARDFESRSPIFDALVVVACALLVLTGGLCGWTLTPRVNDKDADRDAINRLFFASISRNFKGKREEYADVLHTLTADPLQLTRDLADQIHANARIATTKAKFAKWAMRSAFAAGATVAALAIVIGSTNT</sequence>
<protein>
    <recommendedName>
        <fullName evidence="9">Pycsar effector protein domain-containing protein</fullName>
    </recommendedName>
</protein>
<reference evidence="11 13" key="2">
    <citation type="submission" date="2018-08" db="EMBL/GenBank/DDBJ databases">
        <title>Brachybacterium saurashtrense DSM 23186.</title>
        <authorList>
            <person name="Li Y."/>
        </authorList>
    </citation>
    <scope>NUCLEOTIDE SEQUENCE [LARGE SCALE GENOMIC DNA]</scope>
    <source>
        <strain evidence="11 13">DSM 23186</strain>
    </source>
</reference>
<dbReference type="RefSeq" id="WP_115413701.1">
    <property type="nucleotide sequence ID" value="NZ_CP031356.1"/>
</dbReference>
<feature type="transmembrane region" description="Helical" evidence="8">
    <location>
        <begin position="16"/>
        <end position="34"/>
    </location>
</feature>
<keyword evidence="4" id="KW-0547">Nucleotide-binding</keyword>
<organism evidence="11 13">
    <name type="scientific">Brachybacterium saurashtrense</name>
    <dbReference type="NCBI Taxonomy" id="556288"/>
    <lineage>
        <taxon>Bacteria</taxon>
        <taxon>Bacillati</taxon>
        <taxon>Actinomycetota</taxon>
        <taxon>Actinomycetes</taxon>
        <taxon>Micrococcales</taxon>
        <taxon>Dermabacteraceae</taxon>
        <taxon>Brachybacterium</taxon>
    </lineage>
</organism>
<keyword evidence="5 8" id="KW-1133">Transmembrane helix</keyword>
<accession>A0A345YPW0</accession>
<reference evidence="10 12" key="1">
    <citation type="submission" date="2018-07" db="EMBL/GenBank/DDBJ databases">
        <title>Brachybacterium saurashtrense DSM 23186 genome sequence.</title>
        <authorList>
            <person name="Guo L."/>
        </authorList>
    </citation>
    <scope>NUCLEOTIDE SEQUENCE [LARGE SCALE GENOMIC DNA]</scope>
    <source>
        <strain evidence="10 12">DSM 23186</strain>
    </source>
</reference>
<dbReference type="GO" id="GO:0051607">
    <property type="term" value="P:defense response to virus"/>
    <property type="evidence" value="ECO:0007669"/>
    <property type="project" value="UniProtKB-KW"/>
</dbReference>
<evidence type="ECO:0000313" key="13">
    <source>
        <dbReference type="Proteomes" id="UP000282185"/>
    </source>
</evidence>
<evidence type="ECO:0000313" key="10">
    <source>
        <dbReference type="EMBL" id="AXK45962.1"/>
    </source>
</evidence>
<evidence type="ECO:0000256" key="7">
    <source>
        <dbReference type="ARBA" id="ARBA00023136"/>
    </source>
</evidence>
<evidence type="ECO:0000256" key="8">
    <source>
        <dbReference type="SAM" id="Phobius"/>
    </source>
</evidence>
<gene>
    <name evidence="10" type="ORF">DWV08_10320</name>
    <name evidence="11" type="ORF">DXU92_02070</name>
</gene>
<evidence type="ECO:0000313" key="11">
    <source>
        <dbReference type="EMBL" id="RRR23700.1"/>
    </source>
</evidence>
<evidence type="ECO:0000256" key="6">
    <source>
        <dbReference type="ARBA" id="ARBA00023118"/>
    </source>
</evidence>
<dbReference type="GO" id="GO:0005886">
    <property type="term" value="C:plasma membrane"/>
    <property type="evidence" value="ECO:0007669"/>
    <property type="project" value="UniProtKB-SubCell"/>
</dbReference>
<keyword evidence="2" id="KW-1003">Cell membrane</keyword>
<evidence type="ECO:0000256" key="1">
    <source>
        <dbReference type="ARBA" id="ARBA00004236"/>
    </source>
</evidence>
<name>A0A345YPW0_9MICO</name>
<comment type="subcellular location">
    <subcellularLocation>
        <location evidence="1">Cell membrane</location>
    </subcellularLocation>
</comment>
<evidence type="ECO:0000256" key="4">
    <source>
        <dbReference type="ARBA" id="ARBA00022741"/>
    </source>
</evidence>
<evidence type="ECO:0000313" key="12">
    <source>
        <dbReference type="Proteomes" id="UP000254236"/>
    </source>
</evidence>
<keyword evidence="12" id="KW-1185">Reference proteome</keyword>
<dbReference type="OrthoDB" id="4550756at2"/>
<feature type="domain" description="Pycsar effector protein" evidence="9">
    <location>
        <begin position="2"/>
        <end position="156"/>
    </location>
</feature>
<dbReference type="GO" id="GO:0000166">
    <property type="term" value="F:nucleotide binding"/>
    <property type="evidence" value="ECO:0007669"/>
    <property type="project" value="UniProtKB-KW"/>
</dbReference>
<evidence type="ECO:0000256" key="3">
    <source>
        <dbReference type="ARBA" id="ARBA00022692"/>
    </source>
</evidence>
<feature type="transmembrane region" description="Helical" evidence="8">
    <location>
        <begin position="137"/>
        <end position="157"/>
    </location>
</feature>
<dbReference type="Proteomes" id="UP000254236">
    <property type="component" value="Chromosome"/>
</dbReference>
<evidence type="ECO:0000256" key="5">
    <source>
        <dbReference type="ARBA" id="ARBA00022989"/>
    </source>
</evidence>
<dbReference type="InterPro" id="IPR043760">
    <property type="entry name" value="PycTM_dom"/>
</dbReference>
<feature type="transmembrane region" description="Helical" evidence="8">
    <location>
        <begin position="46"/>
        <end position="66"/>
    </location>
</feature>
<evidence type="ECO:0000256" key="2">
    <source>
        <dbReference type="ARBA" id="ARBA00022475"/>
    </source>
</evidence>
<proteinExistence type="predicted"/>
<dbReference type="KEGG" id="bsau:DWV08_10320"/>
<keyword evidence="3 8" id="KW-0812">Transmembrane</keyword>
<evidence type="ECO:0000259" key="9">
    <source>
        <dbReference type="Pfam" id="PF18967"/>
    </source>
</evidence>
<keyword evidence="6" id="KW-0051">Antiviral defense</keyword>